<protein>
    <recommendedName>
        <fullName evidence="3">Tetratricopeptide repeat protein</fullName>
    </recommendedName>
</protein>
<dbReference type="EMBL" id="CP024443">
    <property type="protein sequence ID" value="ATW71359.1"/>
    <property type="molecule type" value="Genomic_DNA"/>
</dbReference>
<dbReference type="Gene3D" id="1.25.40.10">
    <property type="entry name" value="Tetratricopeptide repeat domain"/>
    <property type="match status" value="2"/>
</dbReference>
<gene>
    <name evidence="1" type="ORF">NP7_13690</name>
</gene>
<dbReference type="InterPro" id="IPR011990">
    <property type="entry name" value="TPR-like_helical_dom_sf"/>
</dbReference>
<organism evidence="1 2">
    <name type="scientific">Faucicola osloensis</name>
    <name type="common">Moraxella osloensis</name>
    <dbReference type="NCBI Taxonomy" id="34062"/>
    <lineage>
        <taxon>Bacteria</taxon>
        <taxon>Pseudomonadati</taxon>
        <taxon>Pseudomonadota</taxon>
        <taxon>Gammaproteobacteria</taxon>
        <taxon>Moraxellales</taxon>
        <taxon>Moraxellaceae</taxon>
        <taxon>Faucicola</taxon>
    </lineage>
</organism>
<evidence type="ECO:0000313" key="2">
    <source>
        <dbReference type="Proteomes" id="UP000229340"/>
    </source>
</evidence>
<accession>A0A2I5HSC7</accession>
<dbReference type="SUPFAM" id="SSF48452">
    <property type="entry name" value="TPR-like"/>
    <property type="match status" value="2"/>
</dbReference>
<proteinExistence type="predicted"/>
<name>A0A2I5HSC7_FAUOS</name>
<dbReference type="AlphaFoldDB" id="A0A2I5HSC7"/>
<evidence type="ECO:0008006" key="3">
    <source>
        <dbReference type="Google" id="ProtNLM"/>
    </source>
</evidence>
<reference evidence="2" key="1">
    <citation type="submission" date="2017-11" db="EMBL/GenBank/DDBJ databases">
        <title>Complete genome sequence of Moraxella osloensis NP7 isolated from human skin.</title>
        <authorList>
            <person name="Lee K."/>
            <person name="Lim J.Y."/>
            <person name="Hwang I."/>
        </authorList>
    </citation>
    <scope>NUCLEOTIDE SEQUENCE [LARGE SCALE GENOMIC DNA]</scope>
    <source>
        <strain evidence="2">NP7</strain>
    </source>
</reference>
<dbReference type="RefSeq" id="WP_100270733.1">
    <property type="nucleotide sequence ID" value="NZ_CP024443.1"/>
</dbReference>
<evidence type="ECO:0000313" key="1">
    <source>
        <dbReference type="EMBL" id="ATW71359.1"/>
    </source>
</evidence>
<dbReference type="STRING" id="34062.AXE82_07530"/>
<dbReference type="Proteomes" id="UP000229340">
    <property type="component" value="Chromosome"/>
</dbReference>
<sequence length="635" mass="70365">MRKLSLAVISSACCAVRGCPINPRFFASKYVTPYCLSIYLPRQLSIPQQLFVNLKPNLKSNLKPLDVFKPFTALGKNVVATTLTLASLLFSPAVFSAGVNFASASQSVNQSLSQPSAVVSTQPSLYAILMAEFAADRGRMDQALATYKQQSFLADAAPVFERALGLSLQNEPPQLSLAFANAWQQQNPDHVPAIFYVTHLALKAHEYELAGEKLNQILQYDPDADLSQILIGIYPTETRDQAELLATLNRLDIKNNPSLLVMKAGLLLQFQQPKAALVAINRALKTNPKSPAFLILKADILQALSPSNQVIAFIAQARKTVPDNKALFVYQIRYMLKQGKSVQVWQQLNARANQQFLADEEIKLLAALVGIDLKKYAAADRLLKALLASPNFKDQANYYLAVSAERQNLLNDAIGYYGKVMQPDLVLKARQQQIDLLISQSRFDEAIASSIKLREQFDSFAPQSYIMQANILQKNNQTAQALALLKSAQTSLPNNTDILFAKVLLLPDDDYASKLRLLKELIRLAPANVDYQLEYAQTLVNLKQNNEEVTALLTALINDKEVGLKARQILSQQALHQSDNATVISLLSDNFDIVPDVISGLLLQQAYLNLGNQKEAERINQILVNELGYQPENLQ</sequence>